<evidence type="ECO:0000256" key="1">
    <source>
        <dbReference type="SAM" id="MobiDB-lite"/>
    </source>
</evidence>
<dbReference type="InterPro" id="IPR043151">
    <property type="entry name" value="BAH_sf"/>
</dbReference>
<reference evidence="3" key="2">
    <citation type="submission" date="2025-09" db="UniProtKB">
        <authorList>
            <consortium name="Ensembl"/>
        </authorList>
    </citation>
    <scope>IDENTIFICATION</scope>
</reference>
<dbReference type="GeneTree" id="ENSGT00530000063498"/>
<dbReference type="AlphaFoldDB" id="A0A3B3U0T7"/>
<dbReference type="CDD" id="cd04719">
    <property type="entry name" value="BAH_Orc1p_animal"/>
    <property type="match status" value="1"/>
</dbReference>
<dbReference type="GO" id="GO:0003682">
    <property type="term" value="F:chromatin binding"/>
    <property type="evidence" value="ECO:0007669"/>
    <property type="project" value="InterPro"/>
</dbReference>
<accession>A0A3B3U0T7</accession>
<dbReference type="PROSITE" id="PS51038">
    <property type="entry name" value="BAH"/>
    <property type="match status" value="1"/>
</dbReference>
<feature type="compositionally biased region" description="Basic residues" evidence="1">
    <location>
        <begin position="242"/>
        <end position="259"/>
    </location>
</feature>
<keyword evidence="4" id="KW-1185">Reference proteome</keyword>
<feature type="compositionally biased region" description="Pro residues" evidence="1">
    <location>
        <begin position="175"/>
        <end position="188"/>
    </location>
</feature>
<feature type="compositionally biased region" description="Basic residues" evidence="1">
    <location>
        <begin position="553"/>
        <end position="562"/>
    </location>
</feature>
<organism evidence="3 4">
    <name type="scientific">Poecilia latipinna</name>
    <name type="common">sailfin molly</name>
    <dbReference type="NCBI Taxonomy" id="48699"/>
    <lineage>
        <taxon>Eukaryota</taxon>
        <taxon>Metazoa</taxon>
        <taxon>Chordata</taxon>
        <taxon>Craniata</taxon>
        <taxon>Vertebrata</taxon>
        <taxon>Euteleostomi</taxon>
        <taxon>Actinopterygii</taxon>
        <taxon>Neopterygii</taxon>
        <taxon>Teleostei</taxon>
        <taxon>Neoteleostei</taxon>
        <taxon>Acanthomorphata</taxon>
        <taxon>Ovalentaria</taxon>
        <taxon>Atherinomorphae</taxon>
        <taxon>Cyprinodontiformes</taxon>
        <taxon>Poeciliidae</taxon>
        <taxon>Poeciliinae</taxon>
        <taxon>Poecilia</taxon>
    </lineage>
</organism>
<feature type="region of interest" description="Disordered" evidence="1">
    <location>
        <begin position="168"/>
        <end position="269"/>
    </location>
</feature>
<feature type="compositionally biased region" description="Basic residues" evidence="1">
    <location>
        <begin position="379"/>
        <end position="394"/>
    </location>
</feature>
<evidence type="ECO:0000313" key="4">
    <source>
        <dbReference type="Proteomes" id="UP000261500"/>
    </source>
</evidence>
<dbReference type="SMART" id="SM00439">
    <property type="entry name" value="BAH"/>
    <property type="match status" value="1"/>
</dbReference>
<dbReference type="InterPro" id="IPR001025">
    <property type="entry name" value="BAH_dom"/>
</dbReference>
<dbReference type="Ensembl" id="ENSPLAT00000006640.1">
    <property type="protein sequence ID" value="ENSPLAP00000006211.1"/>
    <property type="gene ID" value="ENSPLAG00000008289.1"/>
</dbReference>
<evidence type="ECO:0000259" key="2">
    <source>
        <dbReference type="PROSITE" id="PS51038"/>
    </source>
</evidence>
<feature type="domain" description="BAH" evidence="2">
    <location>
        <begin position="45"/>
        <end position="168"/>
    </location>
</feature>
<name>A0A3B3U0T7_9TELE</name>
<dbReference type="FunFam" id="2.30.30.490:FF:000010">
    <property type="entry name" value="Origin recognition complex subunit 1"/>
    <property type="match status" value="1"/>
</dbReference>
<dbReference type="Gene3D" id="2.30.30.490">
    <property type="match status" value="1"/>
</dbReference>
<feature type="compositionally biased region" description="Basic residues" evidence="1">
    <location>
        <begin position="439"/>
        <end position="461"/>
    </location>
</feature>
<protein>
    <submittedName>
        <fullName evidence="3">Origin recognition complex, subunit 1</fullName>
    </submittedName>
</protein>
<feature type="compositionally biased region" description="Acidic residues" evidence="1">
    <location>
        <begin position="423"/>
        <end position="435"/>
    </location>
</feature>
<sequence>MKYFTRLRVKRIYEWRGAPIGFNRKLKTSEYGSLSIRVEGLPQTTVISAGQHILIEGDDDDNPYVARVLRLFADESGVQKKAVVQWFVRVSEVPPSKLQLLGRVPHPQEVFLYEGRSCEDEVNAESVLRPVQVRHLDVAAPFPVSEDGDTFYVKLSWDSRTFRPVDPSLLDAPRPSHPSIPLSPPRSPPAAARGPGGRRGLPAPDPAVMRGATATPASSRKPGAEAESLHSLTKLSASKCLSAKRRSATQRTPGVRKKLQLSSPDEPAALRDDVLQQQLEAELEAGARSATGASPSLPPRITHSLTPLRRTNRKPCRRDDVPLTPRSSRRRESQSEMDSPPAGDDPSRTSSRRKEVQTGTEPVLEVLDEEEEENGALRVSRRKSALKVSSRIRKQLNLLDGRLSSDEDEEEEEFVPSRKELQSSDEEEEEKEDEELAAKKSRRSSSSHTKQKTRSPRKTPRKVSVAMATTPDSGFYGSELLGSGSAGRSNHTAEPPPRHAQHPEPGPAGPSPRQHPGGGQSQAPRVGRAGVAALQGAGVPGHLQLRGEQGPGRYRRVHVRVRRAGDGEDSHGAGSDALPAARR</sequence>
<dbReference type="Proteomes" id="UP000261500">
    <property type="component" value="Unplaced"/>
</dbReference>
<feature type="region of interest" description="Disordered" evidence="1">
    <location>
        <begin position="285"/>
        <end position="583"/>
    </location>
</feature>
<dbReference type="STRING" id="48699.ENSPLAP00000006211"/>
<proteinExistence type="predicted"/>
<evidence type="ECO:0000313" key="3">
    <source>
        <dbReference type="Ensembl" id="ENSPLAP00000006211.1"/>
    </source>
</evidence>
<reference evidence="3" key="1">
    <citation type="submission" date="2025-08" db="UniProtKB">
        <authorList>
            <consortium name="Ensembl"/>
        </authorList>
    </citation>
    <scope>IDENTIFICATION</scope>
</reference>
<dbReference type="Pfam" id="PF01426">
    <property type="entry name" value="BAH"/>
    <property type="match status" value="1"/>
</dbReference>